<comment type="caution">
    <text evidence="20">The sequence shown here is derived from an EMBL/GenBank/DDBJ whole genome shotgun (WGS) entry which is preliminary data.</text>
</comment>
<comment type="similarity">
    <text evidence="2 16">Belongs to the precorrin methyltransferase family.</text>
</comment>
<dbReference type="UniPathway" id="UPA00262">
    <property type="reaction ID" value="UER00211"/>
</dbReference>
<keyword evidence="5 16" id="KW-0808">Transferase</keyword>
<evidence type="ECO:0000256" key="1">
    <source>
        <dbReference type="ARBA" id="ARBA00005010"/>
    </source>
</evidence>
<dbReference type="GO" id="GO:0032259">
    <property type="term" value="P:methylation"/>
    <property type="evidence" value="ECO:0007669"/>
    <property type="project" value="UniProtKB-KW"/>
</dbReference>
<dbReference type="GO" id="GO:0051266">
    <property type="term" value="F:sirohydrochlorin ferrochelatase activity"/>
    <property type="evidence" value="ECO:0007669"/>
    <property type="project" value="UniProtKB-EC"/>
</dbReference>
<evidence type="ECO:0000256" key="12">
    <source>
        <dbReference type="ARBA" id="ARBA00025705"/>
    </source>
</evidence>
<dbReference type="Gene3D" id="3.30.950.10">
    <property type="entry name" value="Methyltransferase, Cobalt-precorrin-4 Transmethylase, Domain 2"/>
    <property type="match status" value="1"/>
</dbReference>
<dbReference type="Gene3D" id="3.30.160.110">
    <property type="entry name" value="Siroheme synthase, domain 2"/>
    <property type="match status" value="1"/>
</dbReference>
<evidence type="ECO:0000256" key="4">
    <source>
        <dbReference type="ARBA" id="ARBA00022603"/>
    </source>
</evidence>
<dbReference type="InterPro" id="IPR003043">
    <property type="entry name" value="Uropor_MeTrfase_CS"/>
</dbReference>
<evidence type="ECO:0000313" key="21">
    <source>
        <dbReference type="Proteomes" id="UP000027583"/>
    </source>
</evidence>
<dbReference type="GO" id="GO:0019354">
    <property type="term" value="P:siroheme biosynthetic process"/>
    <property type="evidence" value="ECO:0007669"/>
    <property type="project" value="UniProtKB-UniPathway"/>
</dbReference>
<dbReference type="InterPro" id="IPR012409">
    <property type="entry name" value="Sirohaem_synth"/>
</dbReference>
<dbReference type="EC" id="4.99.1.4" evidence="20"/>
<dbReference type="NCBIfam" id="NF007922">
    <property type="entry name" value="PRK10637.1"/>
    <property type="match status" value="1"/>
</dbReference>
<dbReference type="Gene3D" id="3.40.1010.10">
    <property type="entry name" value="Cobalt-precorrin-4 Transmethylase, Domain 1"/>
    <property type="match status" value="1"/>
</dbReference>
<dbReference type="InterPro" id="IPR035996">
    <property type="entry name" value="4pyrrol_Methylase_sf"/>
</dbReference>
<evidence type="ECO:0000256" key="9">
    <source>
        <dbReference type="ARBA" id="ARBA00023239"/>
    </source>
</evidence>
<dbReference type="FunFam" id="3.40.1010.10:FF:000001">
    <property type="entry name" value="Siroheme synthase"/>
    <property type="match status" value="1"/>
</dbReference>
<dbReference type="GO" id="GO:0043115">
    <property type="term" value="F:precorrin-2 dehydrogenase activity"/>
    <property type="evidence" value="ECO:0007669"/>
    <property type="project" value="UniProtKB-EC"/>
</dbReference>
<dbReference type="InterPro" id="IPR050161">
    <property type="entry name" value="Siro_Cobalamin_biosynth"/>
</dbReference>
<evidence type="ECO:0000256" key="3">
    <source>
        <dbReference type="ARBA" id="ARBA00022573"/>
    </source>
</evidence>
<protein>
    <submittedName>
        <fullName evidence="20">Siroheme synthase / Precorrin-2 oxidase / Sirohydrochlorin ferrochelatase / Uroporphyrinogen-III methyltransferase</fullName>
        <ecNumber evidence="20">1.3.1.76</ecNumber>
        <ecNumber evidence="20">2.1.1.107</ecNumber>
        <ecNumber evidence="20">4.99.1.4</ecNumber>
    </submittedName>
</protein>
<dbReference type="InterPro" id="IPR028281">
    <property type="entry name" value="Sirohaem_synthase_central"/>
</dbReference>
<dbReference type="InterPro" id="IPR006367">
    <property type="entry name" value="Sirohaem_synthase_N"/>
</dbReference>
<feature type="active site" description="Proton donor" evidence="15">
    <location>
        <position position="309"/>
    </location>
</feature>
<dbReference type="NCBIfam" id="TIGR01469">
    <property type="entry name" value="cobA_cysG_Cterm"/>
    <property type="match status" value="1"/>
</dbReference>
<feature type="domain" description="Siroheme synthase central" evidence="19">
    <location>
        <begin position="162"/>
        <end position="186"/>
    </location>
</feature>
<keyword evidence="7 20" id="KW-0560">Oxidoreductase</keyword>
<keyword evidence="10" id="KW-0627">Porphyrin biosynthesis</keyword>
<evidence type="ECO:0000256" key="2">
    <source>
        <dbReference type="ARBA" id="ARBA00005879"/>
    </source>
</evidence>
<evidence type="ECO:0000259" key="19">
    <source>
        <dbReference type="Pfam" id="PF14824"/>
    </source>
</evidence>
<dbReference type="InterPro" id="IPR036291">
    <property type="entry name" value="NAD(P)-bd_dom_sf"/>
</dbReference>
<evidence type="ECO:0000256" key="15">
    <source>
        <dbReference type="PIRSR" id="PIRSR036426-1"/>
    </source>
</evidence>
<dbReference type="SUPFAM" id="SSF75615">
    <property type="entry name" value="Siroheme synthase middle domains-like"/>
    <property type="match status" value="1"/>
</dbReference>
<dbReference type="GO" id="GO:0051287">
    <property type="term" value="F:NAD binding"/>
    <property type="evidence" value="ECO:0007669"/>
    <property type="project" value="InterPro"/>
</dbReference>
<dbReference type="Pfam" id="PF00590">
    <property type="entry name" value="TP_methylase"/>
    <property type="match status" value="1"/>
</dbReference>
<sequence>MSEGFSGARVGASKRACVAADLGAAHRARHTGEMTKEATYLPIALRLDDGRALVIGGGQVAANKLRLLLGRCDDIAQIGPVHDIEIRQAIDSGKVTHLGGALEAHRISALLREMRIVFAATEDAAFNRVIAAQAREQGVNICVVDDPEPSTFITPAIIDRTPVQIAISTNGAAPVLARRLRTQIESLLPEGLSRLARFMQAQRVWIRRAQPDTMIRRRAWEDFVDGTGAEQALRGEDEAARASLERSLGGVPREGEVWLVGAGPGDPDLLTLAALRLMQNADTVLYDQLIPPAIMDRVRRDAERVFVGKKRSHHTLPQEGINDELIRRARAGERVLRLKGGDPFIFGRGGEEMEALVDAGVTVRVIPGITAASGCGAAAGIPLTHRDCAQSCVFVTGHARADGTLNLDWSSLAKKGQTLAIYMGLAPMADLCAQLQAHGLPADWPAAVIEHGTRHDQRVHVATLATLPALVIERNVASPALTLVGEVVNHRRSGHGKAIHHKEA</sequence>
<evidence type="ECO:0000259" key="18">
    <source>
        <dbReference type="Pfam" id="PF10414"/>
    </source>
</evidence>
<dbReference type="Pfam" id="PF13241">
    <property type="entry name" value="NAD_binding_7"/>
    <property type="match status" value="1"/>
</dbReference>
<evidence type="ECO:0000256" key="14">
    <source>
        <dbReference type="ARBA" id="ARBA00060548"/>
    </source>
</evidence>
<dbReference type="NCBIfam" id="TIGR01470">
    <property type="entry name" value="cysG_Nterm"/>
    <property type="match status" value="1"/>
</dbReference>
<evidence type="ECO:0000256" key="13">
    <source>
        <dbReference type="ARBA" id="ARBA00047561"/>
    </source>
</evidence>
<dbReference type="EMBL" id="CBLX010000027">
    <property type="protein sequence ID" value="CDG41194.1"/>
    <property type="molecule type" value="Genomic_DNA"/>
</dbReference>
<dbReference type="FunFam" id="3.30.950.10:FF:000001">
    <property type="entry name" value="Siroheme synthase"/>
    <property type="match status" value="1"/>
</dbReference>
<evidence type="ECO:0000256" key="16">
    <source>
        <dbReference type="RuleBase" id="RU003960"/>
    </source>
</evidence>
<organism evidence="20 21">
    <name type="scientific">Asaia bogorensis</name>
    <dbReference type="NCBI Taxonomy" id="91915"/>
    <lineage>
        <taxon>Bacteria</taxon>
        <taxon>Pseudomonadati</taxon>
        <taxon>Pseudomonadota</taxon>
        <taxon>Alphaproteobacteria</taxon>
        <taxon>Acetobacterales</taxon>
        <taxon>Acetobacteraceae</taxon>
        <taxon>Asaia</taxon>
    </lineage>
</organism>
<gene>
    <name evidence="20" type="ORF">ASAP_3149</name>
</gene>
<dbReference type="SUPFAM" id="SSF51735">
    <property type="entry name" value="NAD(P)-binding Rossmann-fold domains"/>
    <property type="match status" value="1"/>
</dbReference>
<dbReference type="PANTHER" id="PTHR45790">
    <property type="entry name" value="SIROHEME SYNTHASE-RELATED"/>
    <property type="match status" value="1"/>
</dbReference>
<comment type="catalytic activity">
    <reaction evidence="13">
        <text>precorrin-2 + NAD(+) = sirohydrochlorin + NADH + 2 H(+)</text>
        <dbReference type="Rhea" id="RHEA:15613"/>
        <dbReference type="ChEBI" id="CHEBI:15378"/>
        <dbReference type="ChEBI" id="CHEBI:57540"/>
        <dbReference type="ChEBI" id="CHEBI:57945"/>
        <dbReference type="ChEBI" id="CHEBI:58351"/>
        <dbReference type="ChEBI" id="CHEBI:58827"/>
        <dbReference type="EC" id="1.3.1.76"/>
    </reaction>
</comment>
<dbReference type="Proteomes" id="UP000027583">
    <property type="component" value="Unassembled WGS sequence"/>
</dbReference>
<keyword evidence="3" id="KW-0169">Cobalamin biosynthesis</keyword>
<dbReference type="InterPro" id="IPR014776">
    <property type="entry name" value="4pyrrole_Mease_sub2"/>
</dbReference>
<dbReference type="InterPro" id="IPR006366">
    <property type="entry name" value="CobA/CysG_C"/>
</dbReference>
<evidence type="ECO:0000256" key="8">
    <source>
        <dbReference type="ARBA" id="ARBA00023027"/>
    </source>
</evidence>
<feature type="active site" description="Proton acceptor" evidence="15">
    <location>
        <position position="287"/>
    </location>
</feature>
<comment type="pathway">
    <text evidence="12">Porphyrin-containing compound metabolism; siroheme biosynthesis; precorrin-2 from uroporphyrinogen III: step 1/1.</text>
</comment>
<dbReference type="PANTHER" id="PTHR45790:SF1">
    <property type="entry name" value="SIROHEME SYNTHASE"/>
    <property type="match status" value="1"/>
</dbReference>
<dbReference type="eggNOG" id="COG1648">
    <property type="taxonomic scope" value="Bacteria"/>
</dbReference>
<dbReference type="eggNOG" id="COG0007">
    <property type="taxonomic scope" value="Bacteria"/>
</dbReference>
<accession>A0A060QJ74</accession>
<comment type="pathway">
    <text evidence="14">Cofactor biosynthesis; adenosylcobalamin biosynthesis; precorrin-2 from uroporphyrinogen III: step 1/1.</text>
</comment>
<dbReference type="Pfam" id="PF10414">
    <property type="entry name" value="CysG_dimeriser"/>
    <property type="match status" value="1"/>
</dbReference>
<keyword evidence="4 16" id="KW-0489">Methyltransferase</keyword>
<dbReference type="SUPFAM" id="SSF53790">
    <property type="entry name" value="Tetrapyrrole methylase"/>
    <property type="match status" value="1"/>
</dbReference>
<evidence type="ECO:0000256" key="7">
    <source>
        <dbReference type="ARBA" id="ARBA00023002"/>
    </source>
</evidence>
<reference evidence="20 21" key="2">
    <citation type="journal article" date="2014" name="PLoS ONE">
        <title>Evolution of mitochondria reconstructed from the energy metabolism of living bacteria.</title>
        <authorList>
            <person name="Degli Esposti M."/>
            <person name="Chouaia B."/>
            <person name="Comandatore F."/>
            <person name="Crotti E."/>
            <person name="Sassera D."/>
            <person name="Lievens P.M."/>
            <person name="Daffonchio D."/>
            <person name="Bandi C."/>
        </authorList>
    </citation>
    <scope>NUCLEOTIDE SEQUENCE [LARGE SCALE GENOMIC DNA]</scope>
    <source>
        <strain evidence="20 21">SF2.1</strain>
    </source>
</reference>
<dbReference type="AlphaFoldDB" id="A0A060QJ74"/>
<proteinExistence type="inferred from homology"/>
<dbReference type="Gene3D" id="3.40.50.720">
    <property type="entry name" value="NAD(P)-binding Rossmann-like Domain"/>
    <property type="match status" value="1"/>
</dbReference>
<dbReference type="InterPro" id="IPR019478">
    <property type="entry name" value="Sirohaem_synthase_dimer_dom"/>
</dbReference>
<keyword evidence="8" id="KW-0520">NAD</keyword>
<evidence type="ECO:0000256" key="5">
    <source>
        <dbReference type="ARBA" id="ARBA00022679"/>
    </source>
</evidence>
<dbReference type="EC" id="1.3.1.76" evidence="20"/>
<dbReference type="InterPro" id="IPR014777">
    <property type="entry name" value="4pyrrole_Mease_sub1"/>
</dbReference>
<dbReference type="PROSITE" id="PS00840">
    <property type="entry name" value="SUMT_2"/>
    <property type="match status" value="1"/>
</dbReference>
<dbReference type="NCBIfam" id="NF004790">
    <property type="entry name" value="PRK06136.1"/>
    <property type="match status" value="1"/>
</dbReference>
<dbReference type="GO" id="GO:0009236">
    <property type="term" value="P:cobalamin biosynthetic process"/>
    <property type="evidence" value="ECO:0007669"/>
    <property type="project" value="UniProtKB-KW"/>
</dbReference>
<comment type="pathway">
    <text evidence="1">Porphyrin-containing compound metabolism; siroheme biosynthesis; sirohydrochlorin from precorrin-2: step 1/1.</text>
</comment>
<reference evidence="20 21" key="1">
    <citation type="journal article" date="2014" name="Genome Biol. Evol.">
        <title>Acetic acid bacteria genomes reveal functional traits for adaptation to life in insect guts.</title>
        <authorList>
            <person name="Chouaia B."/>
            <person name="Gaiarsa S."/>
            <person name="Crotti E."/>
            <person name="Comandatore F."/>
            <person name="Degli Esposti M."/>
            <person name="Ricci I."/>
            <person name="Alma A."/>
            <person name="Favia G."/>
            <person name="Bandi C."/>
            <person name="Daffonchio D."/>
        </authorList>
    </citation>
    <scope>NUCLEOTIDE SEQUENCE [LARGE SCALE GENOMIC DNA]</scope>
    <source>
        <strain evidence="20 21">SF2.1</strain>
    </source>
</reference>
<dbReference type="GO" id="GO:0004851">
    <property type="term" value="F:uroporphyrin-III C-methyltransferase activity"/>
    <property type="evidence" value="ECO:0007669"/>
    <property type="project" value="UniProtKB-EC"/>
</dbReference>
<keyword evidence="9 20" id="KW-0456">Lyase</keyword>
<evidence type="ECO:0000256" key="11">
    <source>
        <dbReference type="ARBA" id="ARBA00023268"/>
    </source>
</evidence>
<evidence type="ECO:0000259" key="17">
    <source>
        <dbReference type="Pfam" id="PF00590"/>
    </source>
</evidence>
<dbReference type="InterPro" id="IPR000878">
    <property type="entry name" value="4pyrrol_Mease"/>
</dbReference>
<evidence type="ECO:0000313" key="20">
    <source>
        <dbReference type="EMBL" id="CDG41194.1"/>
    </source>
</evidence>
<dbReference type="PIRSF" id="PIRSF036426">
    <property type="entry name" value="Sirohaem_synth"/>
    <property type="match status" value="1"/>
</dbReference>
<dbReference type="CDD" id="cd11642">
    <property type="entry name" value="SUMT"/>
    <property type="match status" value="1"/>
</dbReference>
<feature type="domain" description="Sirohaem synthase dimerisation" evidence="18">
    <location>
        <begin position="192"/>
        <end position="248"/>
    </location>
</feature>
<dbReference type="Pfam" id="PF14824">
    <property type="entry name" value="Sirohm_synth_M"/>
    <property type="match status" value="1"/>
</dbReference>
<name>A0A060QJ74_9PROT</name>
<evidence type="ECO:0000256" key="10">
    <source>
        <dbReference type="ARBA" id="ARBA00023244"/>
    </source>
</evidence>
<keyword evidence="6" id="KW-0949">S-adenosyl-L-methionine</keyword>
<evidence type="ECO:0000256" key="6">
    <source>
        <dbReference type="ARBA" id="ARBA00022691"/>
    </source>
</evidence>
<keyword evidence="11" id="KW-0511">Multifunctional enzyme</keyword>
<dbReference type="EC" id="2.1.1.107" evidence="20"/>
<feature type="domain" description="Tetrapyrrole methylase" evidence="17">
    <location>
        <begin position="257"/>
        <end position="467"/>
    </location>
</feature>